<dbReference type="OrthoDB" id="5957382at2759"/>
<dbReference type="PRINTS" id="PR00237">
    <property type="entry name" value="GPCRRHODOPSN"/>
</dbReference>
<dbReference type="PROSITE" id="PS00237">
    <property type="entry name" value="G_PROTEIN_RECEP_F1_1"/>
    <property type="match status" value="1"/>
</dbReference>
<evidence type="ECO:0000313" key="14">
    <source>
        <dbReference type="Proteomes" id="UP001153620"/>
    </source>
</evidence>
<evidence type="ECO:0000256" key="6">
    <source>
        <dbReference type="ARBA" id="ARBA00023136"/>
    </source>
</evidence>
<evidence type="ECO:0000256" key="4">
    <source>
        <dbReference type="ARBA" id="ARBA00022989"/>
    </source>
</evidence>
<feature type="transmembrane region" description="Helical" evidence="11">
    <location>
        <begin position="171"/>
        <end position="192"/>
    </location>
</feature>
<evidence type="ECO:0000256" key="2">
    <source>
        <dbReference type="ARBA" id="ARBA00010663"/>
    </source>
</evidence>
<evidence type="ECO:0000256" key="11">
    <source>
        <dbReference type="SAM" id="Phobius"/>
    </source>
</evidence>
<evidence type="ECO:0000313" key="13">
    <source>
        <dbReference type="EMBL" id="CAG9808816.1"/>
    </source>
</evidence>
<evidence type="ECO:0000256" key="1">
    <source>
        <dbReference type="ARBA" id="ARBA00004141"/>
    </source>
</evidence>
<dbReference type="Gene3D" id="1.20.1070.10">
    <property type="entry name" value="Rhodopsin 7-helix transmembrane proteins"/>
    <property type="match status" value="1"/>
</dbReference>
<feature type="transmembrane region" description="Helical" evidence="11">
    <location>
        <begin position="356"/>
        <end position="377"/>
    </location>
</feature>
<dbReference type="AlphaFoldDB" id="A0A9N9S510"/>
<evidence type="ECO:0000256" key="8">
    <source>
        <dbReference type="ARBA" id="ARBA00023224"/>
    </source>
</evidence>
<feature type="domain" description="G-protein coupled receptors family 1 profile" evidence="12">
    <location>
        <begin position="70"/>
        <end position="411"/>
    </location>
</feature>
<dbReference type="CDD" id="cd00637">
    <property type="entry name" value="7tm_classA_rhodopsin-like"/>
    <property type="match status" value="1"/>
</dbReference>
<keyword evidence="14" id="KW-1185">Reference proteome</keyword>
<feature type="region of interest" description="Disordered" evidence="10">
    <location>
        <begin position="265"/>
        <end position="309"/>
    </location>
</feature>
<gene>
    <name evidence="13" type="ORF">CHIRRI_LOCUS11652</name>
</gene>
<evidence type="ECO:0000259" key="12">
    <source>
        <dbReference type="PROSITE" id="PS50262"/>
    </source>
</evidence>
<keyword evidence="3 9" id="KW-0812">Transmembrane</keyword>
<accession>A0A9N9S510</accession>
<keyword evidence="4 11" id="KW-1133">Transmembrane helix</keyword>
<protein>
    <recommendedName>
        <fullName evidence="12">G-protein coupled receptors family 1 profile domain-containing protein</fullName>
    </recommendedName>
</protein>
<comment type="subcellular location">
    <subcellularLocation>
        <location evidence="1">Membrane</location>
        <topology evidence="1">Multi-pass membrane protein</topology>
    </subcellularLocation>
</comment>
<evidence type="ECO:0000256" key="5">
    <source>
        <dbReference type="ARBA" id="ARBA00023040"/>
    </source>
</evidence>
<feature type="transmembrane region" description="Helical" evidence="11">
    <location>
        <begin position="389"/>
        <end position="414"/>
    </location>
</feature>
<dbReference type="GO" id="GO:0008188">
    <property type="term" value="F:neuropeptide receptor activity"/>
    <property type="evidence" value="ECO:0007669"/>
    <property type="project" value="TreeGrafter"/>
</dbReference>
<evidence type="ECO:0000256" key="3">
    <source>
        <dbReference type="ARBA" id="ARBA00022692"/>
    </source>
</evidence>
<name>A0A9N9S510_9DIPT</name>
<evidence type="ECO:0000256" key="7">
    <source>
        <dbReference type="ARBA" id="ARBA00023170"/>
    </source>
</evidence>
<feature type="transmembrane region" description="Helical" evidence="11">
    <location>
        <begin position="91"/>
        <end position="110"/>
    </location>
</feature>
<feature type="region of interest" description="Disordered" evidence="10">
    <location>
        <begin position="322"/>
        <end position="346"/>
    </location>
</feature>
<dbReference type="PROSITE" id="PS50262">
    <property type="entry name" value="G_PROTEIN_RECEP_F1_2"/>
    <property type="match status" value="1"/>
</dbReference>
<keyword evidence="5 9" id="KW-0297">G-protein coupled receptor</keyword>
<sequence length="471" mass="54328">MLNLSHLSVHNGGDSGRIAVQQSSDTELEVIVDVQQYYTEWEYKLKQIYYHERIALVIIFYAVTTIAIIGNILTLYVVITRKQRLLFKTCLLSLALSDLIYATTCGANYISKLHHEMSALWYLGEFLCSFLPFFQTTSLLSGSMSLVSIAVDRYMAIFVKRKGQWQPGFKFCAIGFTFVWSISAALSSPMLFSYSLFDVYVVPDIQENFYLAHYCIVDSKDESRYYYSVLFIFVFLPMLVAFIAFNAIIAREIWKKRKTPGSRCIKPTRNYEDSSSSTTEVKNSSNTNSTGLRNNSGRSKDTSTDSKSGTVTISQQQPQIFSTQIQQQQPHSHQHQMHNNDRRNERQRRQMRMFKVILALMCVFIVLRLPNWIFLLYKLYNFVPTERAIWLLNYAFCISGIMNSMANPFLYTFLSETILFTSYIRITCYKFCKFCRPKVAQSNYANNAAMFAKDEDLNKPKIDNGGVYVGN</sequence>
<dbReference type="InterPro" id="IPR017452">
    <property type="entry name" value="GPCR_Rhodpsn_7TM"/>
</dbReference>
<reference evidence="13" key="1">
    <citation type="submission" date="2022-01" db="EMBL/GenBank/DDBJ databases">
        <authorList>
            <person name="King R."/>
        </authorList>
    </citation>
    <scope>NUCLEOTIDE SEQUENCE</scope>
</reference>
<feature type="transmembrane region" description="Helical" evidence="11">
    <location>
        <begin position="225"/>
        <end position="249"/>
    </location>
</feature>
<evidence type="ECO:0000256" key="9">
    <source>
        <dbReference type="RuleBase" id="RU000688"/>
    </source>
</evidence>
<dbReference type="EMBL" id="OU895879">
    <property type="protein sequence ID" value="CAG9808816.1"/>
    <property type="molecule type" value="Genomic_DNA"/>
</dbReference>
<dbReference type="InterPro" id="IPR000276">
    <property type="entry name" value="GPCR_Rhodpsn"/>
</dbReference>
<organism evidence="13 14">
    <name type="scientific">Chironomus riparius</name>
    <dbReference type="NCBI Taxonomy" id="315576"/>
    <lineage>
        <taxon>Eukaryota</taxon>
        <taxon>Metazoa</taxon>
        <taxon>Ecdysozoa</taxon>
        <taxon>Arthropoda</taxon>
        <taxon>Hexapoda</taxon>
        <taxon>Insecta</taxon>
        <taxon>Pterygota</taxon>
        <taxon>Neoptera</taxon>
        <taxon>Endopterygota</taxon>
        <taxon>Diptera</taxon>
        <taxon>Nematocera</taxon>
        <taxon>Chironomoidea</taxon>
        <taxon>Chironomidae</taxon>
        <taxon>Chironominae</taxon>
        <taxon>Chironomus</taxon>
    </lineage>
</organism>
<comment type="similarity">
    <text evidence="2 9">Belongs to the G-protein coupled receptor 1 family.</text>
</comment>
<feature type="transmembrane region" description="Helical" evidence="11">
    <location>
        <begin position="54"/>
        <end position="79"/>
    </location>
</feature>
<proteinExistence type="inferred from homology"/>
<dbReference type="Pfam" id="PF00001">
    <property type="entry name" value="7tm_1"/>
    <property type="match status" value="1"/>
</dbReference>
<dbReference type="Proteomes" id="UP001153620">
    <property type="component" value="Chromosome 3"/>
</dbReference>
<dbReference type="PANTHER" id="PTHR24238">
    <property type="entry name" value="G-PROTEIN COUPLED RECEPTOR"/>
    <property type="match status" value="1"/>
</dbReference>
<feature type="compositionally biased region" description="Low complexity" evidence="10">
    <location>
        <begin position="322"/>
        <end position="331"/>
    </location>
</feature>
<keyword evidence="7 9" id="KW-0675">Receptor</keyword>
<evidence type="ECO:0000256" key="10">
    <source>
        <dbReference type="SAM" id="MobiDB-lite"/>
    </source>
</evidence>
<keyword evidence="6 11" id="KW-0472">Membrane</keyword>
<keyword evidence="8 9" id="KW-0807">Transducer</keyword>
<dbReference type="SUPFAM" id="SSF81321">
    <property type="entry name" value="Family A G protein-coupled receptor-like"/>
    <property type="match status" value="1"/>
</dbReference>
<dbReference type="GO" id="GO:0005886">
    <property type="term" value="C:plasma membrane"/>
    <property type="evidence" value="ECO:0007669"/>
    <property type="project" value="TreeGrafter"/>
</dbReference>
<reference evidence="13" key="2">
    <citation type="submission" date="2022-10" db="EMBL/GenBank/DDBJ databases">
        <authorList>
            <consortium name="ENA_rothamsted_submissions"/>
            <consortium name="culmorum"/>
            <person name="King R."/>
        </authorList>
    </citation>
    <scope>NUCLEOTIDE SEQUENCE</scope>
</reference>
<feature type="transmembrane region" description="Helical" evidence="11">
    <location>
        <begin position="130"/>
        <end position="151"/>
    </location>
</feature>
<dbReference type="PANTHER" id="PTHR24238:SF58">
    <property type="entry name" value="FI22604P1"/>
    <property type="match status" value="1"/>
</dbReference>
<feature type="compositionally biased region" description="Low complexity" evidence="10">
    <location>
        <begin position="274"/>
        <end position="290"/>
    </location>
</feature>